<accession>A0A1I7V4U3</accession>
<evidence type="ECO:0000313" key="3">
    <source>
        <dbReference type="WBParaSite" id="Csp11.Scaffold78.g471.t1"/>
    </source>
</evidence>
<proteinExistence type="predicted"/>
<feature type="region of interest" description="Disordered" evidence="1">
    <location>
        <begin position="1"/>
        <end position="32"/>
    </location>
</feature>
<dbReference type="AlphaFoldDB" id="A0A1I7V4U3"/>
<organism evidence="2 3">
    <name type="scientific">Caenorhabditis tropicalis</name>
    <dbReference type="NCBI Taxonomy" id="1561998"/>
    <lineage>
        <taxon>Eukaryota</taxon>
        <taxon>Metazoa</taxon>
        <taxon>Ecdysozoa</taxon>
        <taxon>Nematoda</taxon>
        <taxon>Chromadorea</taxon>
        <taxon>Rhabditida</taxon>
        <taxon>Rhabditina</taxon>
        <taxon>Rhabditomorpha</taxon>
        <taxon>Rhabditoidea</taxon>
        <taxon>Rhabditidae</taxon>
        <taxon>Peloderinae</taxon>
        <taxon>Caenorhabditis</taxon>
    </lineage>
</organism>
<keyword evidence="2" id="KW-1185">Reference proteome</keyword>
<dbReference type="WBParaSite" id="Csp11.Scaffold78.g471.t1">
    <property type="protein sequence ID" value="Csp11.Scaffold78.g471.t1"/>
    <property type="gene ID" value="Csp11.Scaffold78.g471"/>
</dbReference>
<name>A0A1I7V4U3_9PELO</name>
<feature type="compositionally biased region" description="Basic and acidic residues" evidence="1">
    <location>
        <begin position="20"/>
        <end position="32"/>
    </location>
</feature>
<reference evidence="3" key="1">
    <citation type="submission" date="2016-11" db="UniProtKB">
        <authorList>
            <consortium name="WormBaseParasite"/>
        </authorList>
    </citation>
    <scope>IDENTIFICATION</scope>
</reference>
<dbReference type="Proteomes" id="UP000095282">
    <property type="component" value="Unplaced"/>
</dbReference>
<evidence type="ECO:0000313" key="2">
    <source>
        <dbReference type="Proteomes" id="UP000095282"/>
    </source>
</evidence>
<protein>
    <submittedName>
        <fullName evidence="3">Uncharacterized protein</fullName>
    </submittedName>
</protein>
<evidence type="ECO:0000256" key="1">
    <source>
        <dbReference type="SAM" id="MobiDB-lite"/>
    </source>
</evidence>
<sequence>MKALVSGDYGNKGGESTEEGVGKNKKEHDQQVSDEELKALWNACYSESIHLVGQATGFVEGEKYRRMSKRRKMERESMNPINFLFES</sequence>